<reference evidence="1 2" key="1">
    <citation type="submission" date="2013-01" db="EMBL/GenBank/DDBJ databases">
        <authorList>
            <person name="Harkins D.M."/>
            <person name="Durkin A.S."/>
            <person name="Brinkac L.M."/>
            <person name="Haft D.H."/>
            <person name="Selengut J.D."/>
            <person name="Sanka R."/>
            <person name="DePew J."/>
            <person name="Purushe J."/>
            <person name="Picardeau M."/>
            <person name="Werts C."/>
            <person name="Goarant C."/>
            <person name="Vinetz J.M."/>
            <person name="Sutton G.G."/>
            <person name="Nierman W.C."/>
            <person name="Fouts D.E."/>
        </authorList>
    </citation>
    <scope>NUCLEOTIDE SEQUENCE [LARGE SCALE GENOMIC DNA]</scope>
    <source>
        <strain evidence="1 2">200901868</strain>
    </source>
</reference>
<dbReference type="EMBL" id="AKWF02000050">
    <property type="protein sequence ID" value="EMO63562.1"/>
    <property type="molecule type" value="Genomic_DNA"/>
</dbReference>
<protein>
    <submittedName>
        <fullName evidence="1">Uncharacterized protein</fullName>
    </submittedName>
</protein>
<evidence type="ECO:0000313" key="1">
    <source>
        <dbReference type="EMBL" id="EMO63562.1"/>
    </source>
</evidence>
<comment type="caution">
    <text evidence="1">The sequence shown here is derived from an EMBL/GenBank/DDBJ whole genome shotgun (WGS) entry which is preliminary data.</text>
</comment>
<sequence>MTVLRKVVFDFIKIVLFVFWSEFSDLRNSVVRFSILQRHISILTYLNTNIFCKRNLYKVNFL</sequence>
<evidence type="ECO:0000313" key="2">
    <source>
        <dbReference type="Proteomes" id="UP000012159"/>
    </source>
</evidence>
<gene>
    <name evidence="1" type="ORF">LEP1GSC133_0391</name>
</gene>
<accession>M6W1F9</accession>
<proteinExistence type="predicted"/>
<organism evidence="1 2">
    <name type="scientific">Leptospira borgpetersenii serovar Pomona str. 200901868</name>
    <dbReference type="NCBI Taxonomy" id="1192866"/>
    <lineage>
        <taxon>Bacteria</taxon>
        <taxon>Pseudomonadati</taxon>
        <taxon>Spirochaetota</taxon>
        <taxon>Spirochaetia</taxon>
        <taxon>Leptospirales</taxon>
        <taxon>Leptospiraceae</taxon>
        <taxon>Leptospira</taxon>
    </lineage>
</organism>
<dbReference type="AlphaFoldDB" id="M6W1F9"/>
<dbReference type="Proteomes" id="UP000012159">
    <property type="component" value="Unassembled WGS sequence"/>
</dbReference>
<name>M6W1F9_LEPBO</name>